<feature type="domain" description="APS kinase" evidence="3">
    <location>
        <begin position="93"/>
        <end position="126"/>
    </location>
</feature>
<keyword evidence="1" id="KW-0808">Transferase</keyword>
<dbReference type="GO" id="GO:0004781">
    <property type="term" value="F:sulfate adenylyltransferase (ATP) activity"/>
    <property type="evidence" value="ECO:0007669"/>
    <property type="project" value="TreeGrafter"/>
</dbReference>
<sequence>MPTGSFRPRTAVTSWPRRTDFGRRSSGCRGPPPNSVGTGTILEAREVKPGKQTRNDFKWHPSSLDREYRWTATQQRGATIWFTGLAASGKSTRDPKGLYQRAPAGELTGLTGIDGPYEPPESADLVKQVLGVPDEKCQPRT</sequence>
<dbReference type="GO" id="GO:0010134">
    <property type="term" value="P:sulfate assimilation via adenylyl sulfate reduction"/>
    <property type="evidence" value="ECO:0007669"/>
    <property type="project" value="TreeGrafter"/>
</dbReference>
<dbReference type="InterPro" id="IPR050512">
    <property type="entry name" value="Sulf_AdTrans/APS_kinase"/>
</dbReference>
<name>A0A7I7SPX2_9MYCO</name>
<evidence type="ECO:0000256" key="2">
    <source>
        <dbReference type="SAM" id="MobiDB-lite"/>
    </source>
</evidence>
<dbReference type="Proteomes" id="UP000466445">
    <property type="component" value="Chromosome"/>
</dbReference>
<evidence type="ECO:0000256" key="1">
    <source>
        <dbReference type="ARBA" id="ARBA00022679"/>
    </source>
</evidence>
<evidence type="ECO:0000313" key="5">
    <source>
        <dbReference type="Proteomes" id="UP000466445"/>
    </source>
</evidence>
<dbReference type="Gene3D" id="3.40.50.300">
    <property type="entry name" value="P-loop containing nucleotide triphosphate hydrolases"/>
    <property type="match status" value="2"/>
</dbReference>
<dbReference type="InterPro" id="IPR059117">
    <property type="entry name" value="APS_kinase_dom"/>
</dbReference>
<dbReference type="PANTHER" id="PTHR42700:SF1">
    <property type="entry name" value="SULFATE ADENYLYLTRANSFERASE"/>
    <property type="match status" value="1"/>
</dbReference>
<protein>
    <recommendedName>
        <fullName evidence="3">APS kinase domain-containing protein</fullName>
    </recommendedName>
</protein>
<dbReference type="EMBL" id="AP022595">
    <property type="protein sequence ID" value="BBY58858.1"/>
    <property type="molecule type" value="Genomic_DNA"/>
</dbReference>
<evidence type="ECO:0000313" key="4">
    <source>
        <dbReference type="EMBL" id="BBY58858.1"/>
    </source>
</evidence>
<organism evidence="4 5">
    <name type="scientific">Mycolicibacterium sarraceniae</name>
    <dbReference type="NCBI Taxonomy" id="1534348"/>
    <lineage>
        <taxon>Bacteria</taxon>
        <taxon>Bacillati</taxon>
        <taxon>Actinomycetota</taxon>
        <taxon>Actinomycetes</taxon>
        <taxon>Mycobacteriales</taxon>
        <taxon>Mycobacteriaceae</taxon>
        <taxon>Mycolicibacterium</taxon>
    </lineage>
</organism>
<dbReference type="GO" id="GO:0005737">
    <property type="term" value="C:cytoplasm"/>
    <property type="evidence" value="ECO:0007669"/>
    <property type="project" value="TreeGrafter"/>
</dbReference>
<proteinExistence type="predicted"/>
<dbReference type="PANTHER" id="PTHR42700">
    <property type="entry name" value="SULFATE ADENYLYLTRANSFERASE"/>
    <property type="match status" value="1"/>
</dbReference>
<reference evidence="4 5" key="1">
    <citation type="journal article" date="2019" name="Emerg. Microbes Infect.">
        <title>Comprehensive subspecies identification of 175 nontuberculous mycobacteria species based on 7547 genomic profiles.</title>
        <authorList>
            <person name="Matsumoto Y."/>
            <person name="Kinjo T."/>
            <person name="Motooka D."/>
            <person name="Nabeya D."/>
            <person name="Jung N."/>
            <person name="Uechi K."/>
            <person name="Horii T."/>
            <person name="Iida T."/>
            <person name="Fujita J."/>
            <person name="Nakamura S."/>
        </authorList>
    </citation>
    <scope>NUCLEOTIDE SEQUENCE [LARGE SCALE GENOMIC DNA]</scope>
    <source>
        <strain evidence="4 5">JCM 30395</strain>
    </source>
</reference>
<dbReference type="KEGG" id="msar:MSAR_19940"/>
<feature type="region of interest" description="Disordered" evidence="2">
    <location>
        <begin position="1"/>
        <end position="39"/>
    </location>
</feature>
<keyword evidence="5" id="KW-1185">Reference proteome</keyword>
<evidence type="ECO:0000259" key="3">
    <source>
        <dbReference type="Pfam" id="PF01583"/>
    </source>
</evidence>
<gene>
    <name evidence="4" type="ORF">MSAR_19940</name>
</gene>
<accession>A0A7I7SPX2</accession>
<dbReference type="GO" id="GO:0019379">
    <property type="term" value="P:sulfate assimilation, phosphoadenylyl sulfate reduction by phosphoadenylyl-sulfate reductase (thioredoxin)"/>
    <property type="evidence" value="ECO:0007669"/>
    <property type="project" value="TreeGrafter"/>
</dbReference>
<dbReference type="InterPro" id="IPR027417">
    <property type="entry name" value="P-loop_NTPase"/>
</dbReference>
<dbReference type="AlphaFoldDB" id="A0A7I7SPX2"/>
<dbReference type="Pfam" id="PF01583">
    <property type="entry name" value="APS_kinase"/>
    <property type="match status" value="1"/>
</dbReference>